<sequence>MGKKVRILAMVLCGMIQAVVLVMYSFTEGEISAYPSILIWTVCAYVIREIAGRKNAA</sequence>
<keyword evidence="1" id="KW-0812">Transmembrane</keyword>
<evidence type="ECO:0000313" key="2">
    <source>
        <dbReference type="EMBL" id="NSK13282.1"/>
    </source>
</evidence>
<dbReference type="OrthoDB" id="2086485at2"/>
<dbReference type="EMBL" id="JAAITX010000001">
    <property type="protein sequence ID" value="NVH57589.1"/>
    <property type="molecule type" value="Genomic_DNA"/>
</dbReference>
<reference evidence="3" key="2">
    <citation type="submission" date="2020-02" db="EMBL/GenBank/DDBJ databases">
        <authorList>
            <person name="Littmann E."/>
            <person name="Sorbara M."/>
        </authorList>
    </citation>
    <scope>NUCLEOTIDE SEQUENCE</scope>
    <source>
        <strain evidence="3">MSK.17.11</strain>
        <strain evidence="2">MSK.17.38</strain>
    </source>
</reference>
<dbReference type="RefSeq" id="WP_159459848.1">
    <property type="nucleotide sequence ID" value="NZ_JAAITX010000001.1"/>
</dbReference>
<feature type="transmembrane region" description="Helical" evidence="1">
    <location>
        <begin position="7"/>
        <end position="26"/>
    </location>
</feature>
<keyword evidence="1" id="KW-1133">Transmembrane helix</keyword>
<evidence type="ECO:0000313" key="3">
    <source>
        <dbReference type="EMBL" id="NVH57589.1"/>
    </source>
</evidence>
<protein>
    <submittedName>
        <fullName evidence="3">Uncharacterized protein</fullName>
    </submittedName>
</protein>
<name>A0A850HHQ0_9FIRM</name>
<dbReference type="EMBL" id="JAAIUO010000001">
    <property type="protein sequence ID" value="NSK13282.1"/>
    <property type="molecule type" value="Genomic_DNA"/>
</dbReference>
<dbReference type="Proteomes" id="UP000528555">
    <property type="component" value="Unassembled WGS sequence"/>
</dbReference>
<dbReference type="Proteomes" id="UP000701680">
    <property type="component" value="Unassembled WGS sequence"/>
</dbReference>
<feature type="transmembrane region" description="Helical" evidence="1">
    <location>
        <begin position="32"/>
        <end position="51"/>
    </location>
</feature>
<evidence type="ECO:0000313" key="4">
    <source>
        <dbReference type="Proteomes" id="UP000528555"/>
    </source>
</evidence>
<dbReference type="AlphaFoldDB" id="A0A850HHQ0"/>
<keyword evidence="4" id="KW-1185">Reference proteome</keyword>
<gene>
    <name evidence="3" type="ORF">G5A66_02760</name>
    <name evidence="2" type="ORF">G5A75_00050</name>
</gene>
<evidence type="ECO:0000313" key="5">
    <source>
        <dbReference type="Proteomes" id="UP000701680"/>
    </source>
</evidence>
<organism evidence="3 4">
    <name type="scientific">Dorea phocaeensis</name>
    <dbReference type="NCBI Taxonomy" id="2040291"/>
    <lineage>
        <taxon>Bacteria</taxon>
        <taxon>Bacillati</taxon>
        <taxon>Bacillota</taxon>
        <taxon>Clostridia</taxon>
        <taxon>Lachnospirales</taxon>
        <taxon>Lachnospiraceae</taxon>
        <taxon>Dorea</taxon>
    </lineage>
</organism>
<accession>A0A850HHQ0</accession>
<keyword evidence="1" id="KW-0472">Membrane</keyword>
<evidence type="ECO:0000256" key="1">
    <source>
        <dbReference type="SAM" id="Phobius"/>
    </source>
</evidence>
<proteinExistence type="predicted"/>
<comment type="caution">
    <text evidence="3">The sequence shown here is derived from an EMBL/GenBank/DDBJ whole genome shotgun (WGS) entry which is preliminary data.</text>
</comment>
<reference evidence="4 5" key="1">
    <citation type="journal article" date="2020" name="Cell Host Microbe">
        <title>Functional and Genomic Variation between Human-Derived Isolates of Lachnospiraceae Reveals Inter- and Intra-Species Diversity.</title>
        <authorList>
            <person name="Sorbara M.T."/>
            <person name="Littmann E.R."/>
            <person name="Fontana E."/>
            <person name="Moody T.U."/>
            <person name="Kohout C.E."/>
            <person name="Gjonbalaj M."/>
            <person name="Eaton V."/>
            <person name="Seok R."/>
            <person name="Leiner I.M."/>
            <person name="Pamer E.G."/>
        </authorList>
    </citation>
    <scope>NUCLEOTIDE SEQUENCE [LARGE SCALE GENOMIC DNA]</scope>
    <source>
        <strain evidence="3 4">MSK.17.11</strain>
        <strain evidence="2 5">MSK.17.38</strain>
    </source>
</reference>